<feature type="transmembrane region" description="Helical" evidence="1">
    <location>
        <begin position="12"/>
        <end position="31"/>
    </location>
</feature>
<feature type="transmembrane region" description="Helical" evidence="1">
    <location>
        <begin position="46"/>
        <end position="64"/>
    </location>
</feature>
<protein>
    <submittedName>
        <fullName evidence="2">Uncharacterized protein</fullName>
    </submittedName>
</protein>
<keyword evidence="3" id="KW-1185">Reference proteome</keyword>
<proteinExistence type="predicted"/>
<keyword evidence="1" id="KW-1133">Transmembrane helix</keyword>
<accession>A0A505CZ81</accession>
<evidence type="ECO:0000313" key="3">
    <source>
        <dbReference type="Proteomes" id="UP000317378"/>
    </source>
</evidence>
<feature type="transmembrane region" description="Helical" evidence="1">
    <location>
        <begin position="121"/>
        <end position="145"/>
    </location>
</feature>
<organism evidence="2 3">
    <name type="scientific">Streptomyces sporangiiformans</name>
    <dbReference type="NCBI Taxonomy" id="2315329"/>
    <lineage>
        <taxon>Bacteria</taxon>
        <taxon>Bacillati</taxon>
        <taxon>Actinomycetota</taxon>
        <taxon>Actinomycetes</taxon>
        <taxon>Kitasatosporales</taxon>
        <taxon>Streptomycetaceae</taxon>
        <taxon>Streptomyces</taxon>
    </lineage>
</organism>
<dbReference type="Proteomes" id="UP000317378">
    <property type="component" value="Unassembled WGS sequence"/>
</dbReference>
<feature type="transmembrane region" description="Helical" evidence="1">
    <location>
        <begin position="76"/>
        <end position="101"/>
    </location>
</feature>
<dbReference type="EMBL" id="VCHX02000350">
    <property type="protein sequence ID" value="TPQ15650.1"/>
    <property type="molecule type" value="Genomic_DNA"/>
</dbReference>
<dbReference type="RefSeq" id="WP_119106582.1">
    <property type="nucleotide sequence ID" value="NZ_QXMJ01000350.1"/>
</dbReference>
<comment type="caution">
    <text evidence="2">The sequence shown here is derived from an EMBL/GenBank/DDBJ whole genome shotgun (WGS) entry which is preliminary data.</text>
</comment>
<name>A0A505CZ81_9ACTN</name>
<reference evidence="2 3" key="1">
    <citation type="submission" date="2019-06" db="EMBL/GenBank/DDBJ databases">
        <title>Streptomyces sporangiiformans sp. nov., a novel actinomycete isolated from soil in Mount Song.</title>
        <authorList>
            <person name="Han L."/>
        </authorList>
    </citation>
    <scope>NUCLEOTIDE SEQUENCE [LARGE SCALE GENOMIC DNA]</scope>
    <source>
        <strain evidence="2 3">NEAU-SSA 1</strain>
    </source>
</reference>
<keyword evidence="1" id="KW-0472">Membrane</keyword>
<sequence length="156" mass="16520">MNKEFGSSFVSWICYNLLISSLPIPLAYVTLSQGGSIESIGERGDFFIITAALLAGELPLISKVNKTRDGLLGDLLFAWAFILTLTSILSFVATSANFAVGHQQGTVTVSAPSPPFPWFDSGAIMGVSLFLYASGILTVVVSIAWRAKGKGGDVVE</sequence>
<keyword evidence="1" id="KW-0812">Transmembrane</keyword>
<gene>
    <name evidence="2" type="ORF">FGD71_046000</name>
</gene>
<evidence type="ECO:0000313" key="2">
    <source>
        <dbReference type="EMBL" id="TPQ15650.1"/>
    </source>
</evidence>
<evidence type="ECO:0000256" key="1">
    <source>
        <dbReference type="SAM" id="Phobius"/>
    </source>
</evidence>
<dbReference type="AlphaFoldDB" id="A0A505CZ81"/>